<dbReference type="Proteomes" id="UP001225596">
    <property type="component" value="Unassembled WGS sequence"/>
</dbReference>
<dbReference type="Pfam" id="PF00582">
    <property type="entry name" value="Usp"/>
    <property type="match status" value="2"/>
</dbReference>
<organism evidence="3 4">
    <name type="scientific">Keguizhuia sedimenti</name>
    <dbReference type="NCBI Taxonomy" id="3064264"/>
    <lineage>
        <taxon>Bacteria</taxon>
        <taxon>Pseudomonadati</taxon>
        <taxon>Pseudomonadota</taxon>
        <taxon>Betaproteobacteria</taxon>
        <taxon>Burkholderiales</taxon>
        <taxon>Oxalobacteraceae</taxon>
        <taxon>Keguizhuia</taxon>
    </lineage>
</organism>
<name>A0ABU1BT68_9BURK</name>
<comment type="similarity">
    <text evidence="1">Belongs to the universal stress protein A family.</text>
</comment>
<dbReference type="EMBL" id="JAUYVH010000018">
    <property type="protein sequence ID" value="MDQ9172215.1"/>
    <property type="molecule type" value="Genomic_DNA"/>
</dbReference>
<accession>A0ABU1BT68</accession>
<reference evidence="3 4" key="1">
    <citation type="submission" date="2023-08" db="EMBL/GenBank/DDBJ databases">
        <title>Oxalobacteraceae gen .nov., isolated from river sludge outside the plant.</title>
        <authorList>
            <person name="Zhao S.Y."/>
        </authorList>
    </citation>
    <scope>NUCLEOTIDE SEQUENCE [LARGE SCALE GENOMIC DNA]</scope>
    <source>
        <strain evidence="3 4">R-40</strain>
    </source>
</reference>
<gene>
    <name evidence="3" type="ORF">Q8A64_17525</name>
</gene>
<dbReference type="InterPro" id="IPR006015">
    <property type="entry name" value="Universal_stress_UspA"/>
</dbReference>
<dbReference type="InterPro" id="IPR014729">
    <property type="entry name" value="Rossmann-like_a/b/a_fold"/>
</dbReference>
<dbReference type="PRINTS" id="PR01438">
    <property type="entry name" value="UNVRSLSTRESS"/>
</dbReference>
<evidence type="ECO:0000313" key="3">
    <source>
        <dbReference type="EMBL" id="MDQ9172215.1"/>
    </source>
</evidence>
<dbReference type="PANTHER" id="PTHR46268:SF6">
    <property type="entry name" value="UNIVERSAL STRESS PROTEIN UP12"/>
    <property type="match status" value="1"/>
</dbReference>
<dbReference type="RefSeq" id="WP_338438231.1">
    <property type="nucleotide sequence ID" value="NZ_JAUYVH010000018.1"/>
</dbReference>
<protein>
    <submittedName>
        <fullName evidence="3">Universal stress protein</fullName>
    </submittedName>
</protein>
<dbReference type="CDD" id="cd00293">
    <property type="entry name" value="USP-like"/>
    <property type="match status" value="2"/>
</dbReference>
<evidence type="ECO:0000313" key="4">
    <source>
        <dbReference type="Proteomes" id="UP001225596"/>
    </source>
</evidence>
<sequence length="307" mass="34216">MSLIQNILVATDFSKGADKAVERAALLAAIYQCKRAELITINEGGKPQTAFGIKDSVFDAILRSITETACEDLRLKAAELRARYGIEFACTFRFGQASKEIINRAEEMDADLIITGAHERNLLPDFLFGTTTDKLIRLSRRPLLIVKSDSTADYRHILVLVDFSEDSKQAAKIALSVSPSASFVFLHACEVEYEGKMHFAGVDQTVIDGYRLNEYEHARSALRNVIEELHVPDRLITEHLVFDKPGVAVRKYAEQANPDLIVVGKHGRSRIEELLIGSVTRETIARTKCDILVVPPFANREHGAFMV</sequence>
<proteinExistence type="inferred from homology"/>
<dbReference type="SUPFAM" id="SSF52402">
    <property type="entry name" value="Adenine nucleotide alpha hydrolases-like"/>
    <property type="match status" value="2"/>
</dbReference>
<evidence type="ECO:0000259" key="2">
    <source>
        <dbReference type="Pfam" id="PF00582"/>
    </source>
</evidence>
<dbReference type="PANTHER" id="PTHR46268">
    <property type="entry name" value="STRESS RESPONSE PROTEIN NHAX"/>
    <property type="match status" value="1"/>
</dbReference>
<feature type="domain" description="UspA" evidence="2">
    <location>
        <begin position="154"/>
        <end position="295"/>
    </location>
</feature>
<dbReference type="Gene3D" id="3.40.50.620">
    <property type="entry name" value="HUPs"/>
    <property type="match status" value="2"/>
</dbReference>
<dbReference type="InterPro" id="IPR006016">
    <property type="entry name" value="UspA"/>
</dbReference>
<keyword evidence="4" id="KW-1185">Reference proteome</keyword>
<evidence type="ECO:0000256" key="1">
    <source>
        <dbReference type="ARBA" id="ARBA00008791"/>
    </source>
</evidence>
<comment type="caution">
    <text evidence="3">The sequence shown here is derived from an EMBL/GenBank/DDBJ whole genome shotgun (WGS) entry which is preliminary data.</text>
</comment>
<feature type="domain" description="UspA" evidence="2">
    <location>
        <begin position="5"/>
        <end position="147"/>
    </location>
</feature>